<dbReference type="InterPro" id="IPR011009">
    <property type="entry name" value="Kinase-like_dom_sf"/>
</dbReference>
<keyword evidence="5" id="KW-1185">Reference proteome</keyword>
<dbReference type="CDD" id="cd05121">
    <property type="entry name" value="ABC1_ADCK3-like"/>
    <property type="match status" value="1"/>
</dbReference>
<dbReference type="STRING" id="661089.ciss_15440"/>
<keyword evidence="2" id="KW-0472">Membrane</keyword>
<evidence type="ECO:0000256" key="2">
    <source>
        <dbReference type="SAM" id="Phobius"/>
    </source>
</evidence>
<dbReference type="InterPro" id="IPR004147">
    <property type="entry name" value="ABC1_dom"/>
</dbReference>
<dbReference type="Gene3D" id="1.10.510.10">
    <property type="entry name" value="Transferase(Phosphotransferase) domain 1"/>
    <property type="match status" value="1"/>
</dbReference>
<comment type="caution">
    <text evidence="4">The sequence shown here is derived from an EMBL/GenBank/DDBJ whole genome shotgun (WGS) entry which is preliminary data.</text>
</comment>
<feature type="domain" description="ABC1 atypical kinase-like" evidence="3">
    <location>
        <begin position="89"/>
        <end position="333"/>
    </location>
</feature>
<reference evidence="5" key="1">
    <citation type="submission" date="2016-12" db="EMBL/GenBank/DDBJ databases">
        <title>Draft Genome Sequences od Carboxydothermus pertinax and islandicus, Hydrogenogenic Carboxydotrophic Bacteria.</title>
        <authorList>
            <person name="Fukuyama Y."/>
            <person name="Ohmae K."/>
            <person name="Yoneda Y."/>
            <person name="Yoshida T."/>
            <person name="Sako Y."/>
        </authorList>
    </citation>
    <scope>NUCLEOTIDE SEQUENCE [LARGE SCALE GENOMIC DNA]</scope>
    <source>
        <strain evidence="5">SET</strain>
    </source>
</reference>
<dbReference type="Proteomes" id="UP000187338">
    <property type="component" value="Unassembled WGS sequence"/>
</dbReference>
<keyword evidence="2" id="KW-1133">Transmembrane helix</keyword>
<evidence type="ECO:0000259" key="3">
    <source>
        <dbReference type="Pfam" id="PF03109"/>
    </source>
</evidence>
<dbReference type="RefSeq" id="WP_075865761.1">
    <property type="nucleotide sequence ID" value="NZ_BDJL01000053.1"/>
</dbReference>
<dbReference type="AlphaFoldDB" id="A0A1L8D3G4"/>
<comment type="similarity">
    <text evidence="1">Belongs to the protein kinase superfamily. ADCK protein kinase family.</text>
</comment>
<organism evidence="4 5">
    <name type="scientific">Carboxydothermus islandicus</name>
    <dbReference type="NCBI Taxonomy" id="661089"/>
    <lineage>
        <taxon>Bacteria</taxon>
        <taxon>Bacillati</taxon>
        <taxon>Bacillota</taxon>
        <taxon>Clostridia</taxon>
        <taxon>Thermoanaerobacterales</taxon>
        <taxon>Thermoanaerobacteraceae</taxon>
        <taxon>Carboxydothermus</taxon>
    </lineage>
</organism>
<dbReference type="EMBL" id="BDJL01000053">
    <property type="protein sequence ID" value="GAV25611.1"/>
    <property type="molecule type" value="Genomic_DNA"/>
</dbReference>
<dbReference type="SUPFAM" id="SSF56112">
    <property type="entry name" value="Protein kinase-like (PK-like)"/>
    <property type="match status" value="1"/>
</dbReference>
<dbReference type="PANTHER" id="PTHR10566">
    <property type="entry name" value="CHAPERONE-ACTIVITY OF BC1 COMPLEX CABC1 -RELATED"/>
    <property type="match status" value="1"/>
</dbReference>
<dbReference type="Pfam" id="PF03109">
    <property type="entry name" value="ABC1"/>
    <property type="match status" value="1"/>
</dbReference>
<evidence type="ECO:0000313" key="5">
    <source>
        <dbReference type="Proteomes" id="UP000187338"/>
    </source>
</evidence>
<accession>A0A1L8D3G4</accession>
<dbReference type="OrthoDB" id="9795390at2"/>
<dbReference type="InterPro" id="IPR050154">
    <property type="entry name" value="UbiB_kinase"/>
</dbReference>
<proteinExistence type="inferred from homology"/>
<feature type="transmembrane region" description="Helical" evidence="2">
    <location>
        <begin position="520"/>
        <end position="536"/>
    </location>
</feature>
<dbReference type="PANTHER" id="PTHR10566:SF113">
    <property type="entry name" value="PROTEIN ACTIVITY OF BC1 COMPLEX KINASE 7, CHLOROPLASTIC"/>
    <property type="match status" value="1"/>
</dbReference>
<name>A0A1L8D3G4_9THEO</name>
<feature type="transmembrane region" description="Helical" evidence="2">
    <location>
        <begin position="489"/>
        <end position="508"/>
    </location>
</feature>
<protein>
    <submittedName>
        <fullName evidence="4">ABC1 family protein</fullName>
    </submittedName>
</protein>
<evidence type="ECO:0000313" key="4">
    <source>
        <dbReference type="EMBL" id="GAV25611.1"/>
    </source>
</evidence>
<sequence length="541" mass="62199">MFPLTPKHLSRFREITRVFSEFGFGFILTYLKRPPAEDKIEINEYRLIELAGNLREMLEKLGPTFIKLGQVLSTQKDLLPKPFQVELEKLQDKVTPVSFEVIASYIEKNLGSPLHDIFIEFDENPIASASIGQVYRARLKNGRDVVVKVKRPGVDELIKTDLQILYQIASFIQNKTNWGKINKPLRMWEELKSTLERELDYTGEARNIENFRQNIKYKKLIIPEVFWNFTNENILVLEAVYGIKVSERSQLLEMGIDLDRLARDLVEIFILQILEDGYFHADPHPGNIAITPGGNVILYDFGMIGFLNPWLREMLITLLIGVVRKDFARISELLIELSQREDIIPAEIKKDVREILNRYYFVPLSSLSLGELLKELLNLAQRHEIIIPPEIVLVAKTIIALEGIVKNLNSNLSVAELAEPLATTLLRKRIFKFPSFKKVALDLYNLVDKLFALPEILESSLANLEKAKFTLKFEERQLERQVTSFAKSIQFLAIVIFYAAYFLGSPAILNALPADQKGKIFIFITVVYFAGGYVLWKKHQL</sequence>
<evidence type="ECO:0000256" key="1">
    <source>
        <dbReference type="ARBA" id="ARBA00009670"/>
    </source>
</evidence>
<gene>
    <name evidence="4" type="ORF">ciss_15440</name>
</gene>
<keyword evidence="2" id="KW-0812">Transmembrane</keyword>